<dbReference type="Pfam" id="PF15902">
    <property type="entry name" value="Sortilin-Vps10"/>
    <property type="match status" value="1"/>
</dbReference>
<evidence type="ECO:0000313" key="4">
    <source>
        <dbReference type="Proteomes" id="UP001054945"/>
    </source>
</evidence>
<proteinExistence type="predicted"/>
<organism evidence="3 4">
    <name type="scientific">Caerostris extrusa</name>
    <name type="common">Bark spider</name>
    <name type="synonym">Caerostris bankana</name>
    <dbReference type="NCBI Taxonomy" id="172846"/>
    <lineage>
        <taxon>Eukaryota</taxon>
        <taxon>Metazoa</taxon>
        <taxon>Ecdysozoa</taxon>
        <taxon>Arthropoda</taxon>
        <taxon>Chelicerata</taxon>
        <taxon>Arachnida</taxon>
        <taxon>Araneae</taxon>
        <taxon>Araneomorphae</taxon>
        <taxon>Entelegynae</taxon>
        <taxon>Araneoidea</taxon>
        <taxon>Araneidae</taxon>
        <taxon>Caerostris</taxon>
    </lineage>
</organism>
<sequence length="151" mass="17811">MDKSDPLKKGVAEIDPVNTLFVERIEPGNTTTLLSSSDFFQTRTNIKEWIRNIEDFEVWDKYLLWLEKQHLIGSKHRDGVLQLWVSADRGSFKMAEFPTHLERQEIFVYDVSEEQVFVCVMHDELVTNLYISDVQRMKFSLSLENVLYLSY</sequence>
<keyword evidence="3" id="KW-0675">Receptor</keyword>
<dbReference type="InterPro" id="IPR050310">
    <property type="entry name" value="VPS10-sortilin"/>
</dbReference>
<keyword evidence="4" id="KW-1185">Reference proteome</keyword>
<dbReference type="GO" id="GO:0006892">
    <property type="term" value="P:post-Golgi vesicle-mediated transport"/>
    <property type="evidence" value="ECO:0007669"/>
    <property type="project" value="TreeGrafter"/>
</dbReference>
<dbReference type="PANTHER" id="PTHR12106">
    <property type="entry name" value="SORTILIN RELATED"/>
    <property type="match status" value="1"/>
</dbReference>
<evidence type="ECO:0000259" key="2">
    <source>
        <dbReference type="Pfam" id="PF15902"/>
    </source>
</evidence>
<dbReference type="AlphaFoldDB" id="A0AAV4R0M3"/>
<dbReference type="InterPro" id="IPR031778">
    <property type="entry name" value="Sortilin_N"/>
</dbReference>
<feature type="domain" description="Sortilin N-terminal" evidence="2">
    <location>
        <begin position="28"/>
        <end position="146"/>
    </location>
</feature>
<keyword evidence="1" id="KW-0677">Repeat</keyword>
<evidence type="ECO:0000256" key="1">
    <source>
        <dbReference type="ARBA" id="ARBA00022737"/>
    </source>
</evidence>
<dbReference type="GO" id="GO:0005794">
    <property type="term" value="C:Golgi apparatus"/>
    <property type="evidence" value="ECO:0007669"/>
    <property type="project" value="TreeGrafter"/>
</dbReference>
<evidence type="ECO:0000313" key="3">
    <source>
        <dbReference type="EMBL" id="GIY15109.1"/>
    </source>
</evidence>
<dbReference type="PANTHER" id="PTHR12106:SF27">
    <property type="entry name" value="SORTILIN-RELATED RECEPTOR"/>
    <property type="match status" value="1"/>
</dbReference>
<feature type="non-terminal residue" evidence="3">
    <location>
        <position position="151"/>
    </location>
</feature>
<dbReference type="EMBL" id="BPLR01007199">
    <property type="protein sequence ID" value="GIY15109.1"/>
    <property type="molecule type" value="Genomic_DNA"/>
</dbReference>
<reference evidence="3 4" key="1">
    <citation type="submission" date="2021-06" db="EMBL/GenBank/DDBJ databases">
        <title>Caerostris extrusa draft genome.</title>
        <authorList>
            <person name="Kono N."/>
            <person name="Arakawa K."/>
        </authorList>
    </citation>
    <scope>NUCLEOTIDE SEQUENCE [LARGE SCALE GENOMIC DNA]</scope>
</reference>
<gene>
    <name evidence="3" type="primary">SORL1</name>
    <name evidence="3" type="ORF">CEXT_340411</name>
</gene>
<dbReference type="GO" id="GO:0016020">
    <property type="term" value="C:membrane"/>
    <property type="evidence" value="ECO:0007669"/>
    <property type="project" value="TreeGrafter"/>
</dbReference>
<name>A0AAV4R0M3_CAEEX</name>
<dbReference type="Proteomes" id="UP001054945">
    <property type="component" value="Unassembled WGS sequence"/>
</dbReference>
<comment type="caution">
    <text evidence="3">The sequence shown here is derived from an EMBL/GenBank/DDBJ whole genome shotgun (WGS) entry which is preliminary data.</text>
</comment>
<protein>
    <submittedName>
        <fullName evidence="3">Sortilin-related receptor</fullName>
    </submittedName>
</protein>
<accession>A0AAV4R0M3</accession>